<dbReference type="PANTHER" id="PTHR34136:SF1">
    <property type="entry name" value="UDP-N-ACETYL-D-MANNOSAMINURONIC ACID TRANSFERASE"/>
    <property type="match status" value="1"/>
</dbReference>
<accession>A0A2G3PI35</accession>
<dbReference type="RefSeq" id="WP_099383761.1">
    <property type="nucleotide sequence ID" value="NZ_PEBD01000010.1"/>
</dbReference>
<dbReference type="InterPro" id="IPR004629">
    <property type="entry name" value="WecG_TagA_CpsF"/>
</dbReference>
<dbReference type="AlphaFoldDB" id="A0A2G3PI35"/>
<organism evidence="3 4">
    <name type="scientific">Williamsia marianensis</name>
    <dbReference type="NCBI Taxonomy" id="85044"/>
    <lineage>
        <taxon>Bacteria</taxon>
        <taxon>Bacillati</taxon>
        <taxon>Actinomycetota</taxon>
        <taxon>Actinomycetes</taxon>
        <taxon>Mycobacteriales</taxon>
        <taxon>Nocardiaceae</taxon>
        <taxon>Williamsia</taxon>
    </lineage>
</organism>
<dbReference type="GO" id="GO:0016758">
    <property type="term" value="F:hexosyltransferase activity"/>
    <property type="evidence" value="ECO:0007669"/>
    <property type="project" value="TreeGrafter"/>
</dbReference>
<gene>
    <name evidence="3" type="ORF">CSW57_16410</name>
</gene>
<dbReference type="Gene3D" id="3.40.50.2000">
    <property type="entry name" value="Glycogen Phosphorylase B"/>
    <property type="match status" value="2"/>
</dbReference>
<evidence type="ECO:0000256" key="2">
    <source>
        <dbReference type="ARBA" id="ARBA00022679"/>
    </source>
</evidence>
<comment type="caution">
    <text evidence="3">The sequence shown here is derived from an EMBL/GenBank/DDBJ whole genome shotgun (WGS) entry which is preliminary data.</text>
</comment>
<evidence type="ECO:0000313" key="4">
    <source>
        <dbReference type="Proteomes" id="UP000225108"/>
    </source>
</evidence>
<dbReference type="PANTHER" id="PTHR34136">
    <property type="match status" value="1"/>
</dbReference>
<reference evidence="3 4" key="1">
    <citation type="submission" date="2017-10" db="EMBL/GenBank/DDBJ databases">
        <title>The draft genome sequence of Williamsia sp. BULT 1.1 isolated from the semi-arid grassland soils from South Africa.</title>
        <authorList>
            <person name="Kabwe M.H."/>
            <person name="Govender N."/>
            <person name="Mutseka Lunga P."/>
            <person name="Vikram S."/>
            <person name="Makhalanyane T.P."/>
        </authorList>
    </citation>
    <scope>NUCLEOTIDE SEQUENCE [LARGE SCALE GENOMIC DNA]</scope>
    <source>
        <strain evidence="3 4">BULT 1.1</strain>
    </source>
</reference>
<sequence>MLREIRDQSKSATHMKVGHGGEVSIDGEMLFSAGEDQLVDELKRLIETQERHLVTTCNVDQIVKLRKSADARSAFEASSIRTLDGAPLVLLARLLGARPCERNTGADMLTRCAALSGTEGWSIAIVGGAGDVGAQAARNLRVTYPGARVNHVPLGRLENVRSEKSKPALAQLKDLQPDITFVCLGFPKQEAWVQYWLSELPPSVYIGAGAAADFAAGSKARAPVFLQKLSLEWAFRLYQEPRRLFKRYMIDDIQFVSIVLRSIVNAVWLRSATWLLRSPGASWARRFRGKPEARKENMTKERPHPRLAIAKNQGAPSTVDRLIIHQFDLLKASPGGIDTCIRGLLKYLPVKTSIAIVGVIAMGSTSERQLGVWETHRIEGRIIYFLPVARLDPADQHRRVPHSLRIASGLLRYRSRLPIPSIVQVHRADLAAFVIAMRLAPLAYFVHTQENGLTGGNSDSVWRKVGGAHRQMERRVVRHSATVTVFNEDHAKALKQLNAATIFSPTWFDPEILSSAQKSDTRTVIWAGRLETPKDPALAINAVAQLISQDPGSSWRLDMYGFGTQADALQELVAGFAPFVSERITLRGRVDQKELARAMGSASAFVMTSYPGYEGFPRVLVEALASGLPAVVTTGSDTGGLVEDGVNGFTVESRNAAEIASALARTTDIQQEIVAASVAHLAAPAVVDRIYDHTVDSFGANEPVGVNAAGSPQIKEV</sequence>
<keyword evidence="1" id="KW-0328">Glycosyltransferase</keyword>
<evidence type="ECO:0008006" key="5">
    <source>
        <dbReference type="Google" id="ProtNLM"/>
    </source>
</evidence>
<dbReference type="CDD" id="cd06533">
    <property type="entry name" value="Glyco_transf_WecG_TagA"/>
    <property type="match status" value="1"/>
</dbReference>
<evidence type="ECO:0000313" key="3">
    <source>
        <dbReference type="EMBL" id="PHV65366.1"/>
    </source>
</evidence>
<dbReference type="NCBIfam" id="TIGR00696">
    <property type="entry name" value="wecG_tagA_cpsF"/>
    <property type="match status" value="1"/>
</dbReference>
<dbReference type="Pfam" id="PF03808">
    <property type="entry name" value="Glyco_tran_WecG"/>
    <property type="match status" value="1"/>
</dbReference>
<keyword evidence="2" id="KW-0808">Transferase</keyword>
<dbReference type="Proteomes" id="UP000225108">
    <property type="component" value="Unassembled WGS sequence"/>
</dbReference>
<dbReference type="CDD" id="cd03801">
    <property type="entry name" value="GT4_PimA-like"/>
    <property type="match status" value="1"/>
</dbReference>
<name>A0A2G3PI35_WILMA</name>
<evidence type="ECO:0000256" key="1">
    <source>
        <dbReference type="ARBA" id="ARBA00022676"/>
    </source>
</evidence>
<dbReference type="Pfam" id="PF13692">
    <property type="entry name" value="Glyco_trans_1_4"/>
    <property type="match status" value="1"/>
</dbReference>
<protein>
    <recommendedName>
        <fullName evidence="5">Glycosyltransferase</fullName>
    </recommendedName>
</protein>
<proteinExistence type="predicted"/>
<dbReference type="SUPFAM" id="SSF53756">
    <property type="entry name" value="UDP-Glycosyltransferase/glycogen phosphorylase"/>
    <property type="match status" value="1"/>
</dbReference>
<dbReference type="EMBL" id="PEBD01000010">
    <property type="protein sequence ID" value="PHV65366.1"/>
    <property type="molecule type" value="Genomic_DNA"/>
</dbReference>